<proteinExistence type="predicted"/>
<feature type="region of interest" description="Disordered" evidence="1">
    <location>
        <begin position="46"/>
        <end position="67"/>
    </location>
</feature>
<dbReference type="GeneID" id="26840894"/>
<keyword evidence="3" id="KW-1185">Reference proteome</keyword>
<dbReference type="Proteomes" id="UP000054251">
    <property type="component" value="Unassembled WGS sequence"/>
</dbReference>
<name>A0A0V1PVU3_9ASCO</name>
<comment type="caution">
    <text evidence="2">The sequence shown here is derived from an EMBL/GenBank/DDBJ whole genome shotgun (WGS) entry which is preliminary data.</text>
</comment>
<protein>
    <submittedName>
        <fullName evidence="2">Uncharacterized protein</fullName>
    </submittedName>
</protein>
<dbReference type="RefSeq" id="XP_015466471.1">
    <property type="nucleotide sequence ID" value="XM_015612714.1"/>
</dbReference>
<sequence>MTQDSELDFALAYKQINEAEVQADSLEKMLDQLDAKMDSILKEAENINFNGTNETNKNNEDNSEPSN</sequence>
<gene>
    <name evidence="2" type="ORF">AC631_03885</name>
</gene>
<dbReference type="EMBL" id="LMYN01000091">
    <property type="protein sequence ID" value="KSA00369.1"/>
    <property type="molecule type" value="Genomic_DNA"/>
</dbReference>
<reference evidence="2 3" key="1">
    <citation type="submission" date="2015-11" db="EMBL/GenBank/DDBJ databases">
        <title>The genome of Debaryomyces fabryi.</title>
        <authorList>
            <person name="Tafer H."/>
            <person name="Lopandic K."/>
        </authorList>
    </citation>
    <scope>NUCLEOTIDE SEQUENCE [LARGE SCALE GENOMIC DNA]</scope>
    <source>
        <strain evidence="2 3">CBS 789</strain>
    </source>
</reference>
<organism evidence="2 3">
    <name type="scientific">Debaryomyces fabryi</name>
    <dbReference type="NCBI Taxonomy" id="58627"/>
    <lineage>
        <taxon>Eukaryota</taxon>
        <taxon>Fungi</taxon>
        <taxon>Dikarya</taxon>
        <taxon>Ascomycota</taxon>
        <taxon>Saccharomycotina</taxon>
        <taxon>Pichiomycetes</taxon>
        <taxon>Debaryomycetaceae</taxon>
        <taxon>Debaryomyces</taxon>
    </lineage>
</organism>
<feature type="compositionally biased region" description="Low complexity" evidence="1">
    <location>
        <begin position="46"/>
        <end position="56"/>
    </location>
</feature>
<dbReference type="AlphaFoldDB" id="A0A0V1PVU3"/>
<evidence type="ECO:0000313" key="2">
    <source>
        <dbReference type="EMBL" id="KSA00369.1"/>
    </source>
</evidence>
<evidence type="ECO:0000313" key="3">
    <source>
        <dbReference type="Proteomes" id="UP000054251"/>
    </source>
</evidence>
<accession>A0A0V1PVU3</accession>
<evidence type="ECO:0000256" key="1">
    <source>
        <dbReference type="SAM" id="MobiDB-lite"/>
    </source>
</evidence>
<dbReference type="OrthoDB" id="5398685at2759"/>